<protein>
    <submittedName>
        <fullName evidence="1">Acetoacetate decarboxylase (ADC)</fullName>
    </submittedName>
</protein>
<dbReference type="EMBL" id="FOAP01000002">
    <property type="protein sequence ID" value="SEK67848.1"/>
    <property type="molecule type" value="Genomic_DNA"/>
</dbReference>
<dbReference type="InterPro" id="IPR010451">
    <property type="entry name" value="Acetoacetate_decarboxylase"/>
</dbReference>
<gene>
    <name evidence="1" type="ORF">SAMN05444354_10267</name>
</gene>
<dbReference type="RefSeq" id="WP_075005246.1">
    <property type="nucleotide sequence ID" value="NZ_FOAP01000002.1"/>
</dbReference>
<keyword evidence="2" id="KW-1185">Reference proteome</keyword>
<dbReference type="AlphaFoldDB" id="A0A1H7IZM5"/>
<dbReference type="SUPFAM" id="SSF160104">
    <property type="entry name" value="Acetoacetate decarboxylase-like"/>
    <property type="match status" value="1"/>
</dbReference>
<dbReference type="OrthoDB" id="5521875at2"/>
<proteinExistence type="predicted"/>
<name>A0A1H7IZM5_STIAU</name>
<accession>A0A1H7IZM5</accession>
<sequence>MQMTKTESSLFDAYPCTEKYELSSGAVCAVPYVCRSADMLVLHGPADLEAVRGLLAGQRYQPVSIGGGQCAMSLWVADYHDTTCGPYKEFIVAFMVSLKPVEVAVHSPMEMLQPLGHPEVTTFCYKLVLDQQVPIDFGREVHGHAKHPAPQPVNIAFGAPWCQFDIACDGKPLVQGRVRYPAEPARFQRLSVGFVTPKEVFQTRNIMHFEMESRLRLFGEGDAFSLSGESPLGRALVPLNYTPQVVQYLPRVRFVMPKPLNWHGPEGR</sequence>
<dbReference type="Gene3D" id="2.40.400.10">
    <property type="entry name" value="Acetoacetate decarboxylase-like"/>
    <property type="match status" value="1"/>
</dbReference>
<evidence type="ECO:0000313" key="1">
    <source>
        <dbReference type="EMBL" id="SEK67848.1"/>
    </source>
</evidence>
<dbReference type="Pfam" id="PF06314">
    <property type="entry name" value="ADC"/>
    <property type="match status" value="1"/>
</dbReference>
<dbReference type="GO" id="GO:0016829">
    <property type="term" value="F:lyase activity"/>
    <property type="evidence" value="ECO:0007669"/>
    <property type="project" value="InterPro"/>
</dbReference>
<organism evidence="1 2">
    <name type="scientific">Stigmatella aurantiaca</name>
    <dbReference type="NCBI Taxonomy" id="41"/>
    <lineage>
        <taxon>Bacteria</taxon>
        <taxon>Pseudomonadati</taxon>
        <taxon>Myxococcota</taxon>
        <taxon>Myxococcia</taxon>
        <taxon>Myxococcales</taxon>
        <taxon>Cystobacterineae</taxon>
        <taxon>Archangiaceae</taxon>
        <taxon>Stigmatella</taxon>
    </lineage>
</organism>
<evidence type="ECO:0000313" key="2">
    <source>
        <dbReference type="Proteomes" id="UP000182719"/>
    </source>
</evidence>
<dbReference type="InterPro" id="IPR023375">
    <property type="entry name" value="ADC_dom_sf"/>
</dbReference>
<reference evidence="2" key="1">
    <citation type="submission" date="2016-10" db="EMBL/GenBank/DDBJ databases">
        <authorList>
            <person name="Varghese N."/>
            <person name="Submissions S."/>
        </authorList>
    </citation>
    <scope>NUCLEOTIDE SEQUENCE [LARGE SCALE GENOMIC DNA]</scope>
    <source>
        <strain evidence="2">DSM 17044</strain>
    </source>
</reference>
<dbReference type="Proteomes" id="UP000182719">
    <property type="component" value="Unassembled WGS sequence"/>
</dbReference>